<evidence type="ECO:0000256" key="2">
    <source>
        <dbReference type="ARBA" id="ARBA00022801"/>
    </source>
</evidence>
<evidence type="ECO:0000256" key="1">
    <source>
        <dbReference type="ARBA" id="ARBA00008645"/>
    </source>
</evidence>
<comment type="caution">
    <text evidence="4">The sequence shown here is derived from an EMBL/GenBank/DDBJ whole genome shotgun (WGS) entry which is preliminary data.</text>
</comment>
<dbReference type="Proteomes" id="UP000321933">
    <property type="component" value="Unassembled WGS sequence"/>
</dbReference>
<accession>A0A5C8ZTT4</accession>
<evidence type="ECO:0000313" key="4">
    <source>
        <dbReference type="EMBL" id="TXS90972.1"/>
    </source>
</evidence>
<keyword evidence="5" id="KW-1185">Reference proteome</keyword>
<keyword evidence="2 4" id="KW-0378">Hydrolase</keyword>
<evidence type="ECO:0000313" key="5">
    <source>
        <dbReference type="Proteomes" id="UP000321933"/>
    </source>
</evidence>
<name>A0A5C8ZTT4_9GAMM</name>
<dbReference type="AlphaFoldDB" id="A0A5C8ZTT4"/>
<proteinExistence type="inferred from homology"/>
<sequence>MRQSAVVGFSAALRGQPVNSATDIAAATECHWDIDGLRLCGLSWGPADGRPVLALHGWQDNAASFARLAPQLVGCRVVAVDLSGQGQSSFRSADATYQIWDDVPQLVTLMDQLGWQRCALLGHSRGGIISTLLAAAVPARVSHLIMLDGIVPEAVKETAFPYQLGRFVSERDSALARRARRYPTREAAVAARVRNGFQQPCAEMLASRGLEGDSELGWAWRIDPRLRAASAVKMTDGQIRATLGAIRAPALLLRAGRGMMQHEPLVELARSHIPQLRVADVDGGHHFHMEAVVDQWIPDLLAFLAQE</sequence>
<dbReference type="PANTHER" id="PTHR43798:SF14">
    <property type="entry name" value="SERINE HYDROLASE-LIKE PROTEIN DDB_G0286239"/>
    <property type="match status" value="1"/>
</dbReference>
<dbReference type="SUPFAM" id="SSF53474">
    <property type="entry name" value="alpha/beta-Hydrolases"/>
    <property type="match status" value="1"/>
</dbReference>
<feature type="domain" description="AB hydrolase-1" evidence="3">
    <location>
        <begin position="51"/>
        <end position="291"/>
    </location>
</feature>
<dbReference type="InterPro" id="IPR050266">
    <property type="entry name" value="AB_hydrolase_sf"/>
</dbReference>
<comment type="similarity">
    <text evidence="1">Belongs to the AB hydrolase superfamily.</text>
</comment>
<dbReference type="GO" id="GO:0016020">
    <property type="term" value="C:membrane"/>
    <property type="evidence" value="ECO:0007669"/>
    <property type="project" value="TreeGrafter"/>
</dbReference>
<dbReference type="PRINTS" id="PR00111">
    <property type="entry name" value="ABHYDROLASE"/>
</dbReference>
<dbReference type="EMBL" id="VRYZ01000005">
    <property type="protein sequence ID" value="TXS90972.1"/>
    <property type="molecule type" value="Genomic_DNA"/>
</dbReference>
<dbReference type="InterPro" id="IPR029058">
    <property type="entry name" value="AB_hydrolase_fold"/>
</dbReference>
<protein>
    <submittedName>
        <fullName evidence="4">Alpha/beta hydrolase</fullName>
    </submittedName>
</protein>
<dbReference type="Pfam" id="PF00561">
    <property type="entry name" value="Abhydrolase_1"/>
    <property type="match status" value="1"/>
</dbReference>
<dbReference type="OrthoDB" id="149912at2"/>
<dbReference type="GO" id="GO:0016787">
    <property type="term" value="F:hydrolase activity"/>
    <property type="evidence" value="ECO:0007669"/>
    <property type="project" value="UniProtKB-KW"/>
</dbReference>
<dbReference type="PANTHER" id="PTHR43798">
    <property type="entry name" value="MONOACYLGLYCEROL LIPASE"/>
    <property type="match status" value="1"/>
</dbReference>
<gene>
    <name evidence="4" type="ORF">FVW59_12195</name>
</gene>
<evidence type="ECO:0000259" key="3">
    <source>
        <dbReference type="Pfam" id="PF00561"/>
    </source>
</evidence>
<dbReference type="RefSeq" id="WP_148064628.1">
    <property type="nucleotide sequence ID" value="NZ_VRYZ01000005.1"/>
</dbReference>
<organism evidence="4 5">
    <name type="scientific">Parahaliea aestuarii</name>
    <dbReference type="NCBI Taxonomy" id="1852021"/>
    <lineage>
        <taxon>Bacteria</taxon>
        <taxon>Pseudomonadati</taxon>
        <taxon>Pseudomonadota</taxon>
        <taxon>Gammaproteobacteria</taxon>
        <taxon>Cellvibrionales</taxon>
        <taxon>Halieaceae</taxon>
        <taxon>Parahaliea</taxon>
    </lineage>
</organism>
<reference evidence="4 5" key="1">
    <citation type="submission" date="2019-08" db="EMBL/GenBank/DDBJ databases">
        <title>Parahaliea maris sp. nov., isolated from the surface seawater.</title>
        <authorList>
            <person name="Liu Y."/>
        </authorList>
    </citation>
    <scope>NUCLEOTIDE SEQUENCE [LARGE SCALE GENOMIC DNA]</scope>
    <source>
        <strain evidence="4 5">S2-26</strain>
    </source>
</reference>
<dbReference type="Gene3D" id="3.40.50.1820">
    <property type="entry name" value="alpha/beta hydrolase"/>
    <property type="match status" value="1"/>
</dbReference>
<dbReference type="InterPro" id="IPR000073">
    <property type="entry name" value="AB_hydrolase_1"/>
</dbReference>